<accession>A0ABW1Z5R2</accession>
<keyword evidence="1" id="KW-1133">Transmembrane helix</keyword>
<dbReference type="RefSeq" id="WP_263371316.1">
    <property type="nucleotide sequence ID" value="NZ_JAGSYD010000003.1"/>
</dbReference>
<evidence type="ECO:0000313" key="2">
    <source>
        <dbReference type="EMBL" id="MFC6644905.1"/>
    </source>
</evidence>
<evidence type="ECO:0000256" key="1">
    <source>
        <dbReference type="SAM" id="Phobius"/>
    </source>
</evidence>
<dbReference type="Proteomes" id="UP001596391">
    <property type="component" value="Unassembled WGS sequence"/>
</dbReference>
<name>A0ABW1Z5R2_9BACT</name>
<protein>
    <submittedName>
        <fullName evidence="2">Uncharacterized protein</fullName>
    </submittedName>
</protein>
<keyword evidence="3" id="KW-1185">Reference proteome</keyword>
<evidence type="ECO:0000313" key="3">
    <source>
        <dbReference type="Proteomes" id="UP001596391"/>
    </source>
</evidence>
<feature type="transmembrane region" description="Helical" evidence="1">
    <location>
        <begin position="6"/>
        <end position="30"/>
    </location>
</feature>
<keyword evidence="1" id="KW-0472">Membrane</keyword>
<dbReference type="EMBL" id="JBHSWI010000001">
    <property type="protein sequence ID" value="MFC6644905.1"/>
    <property type="molecule type" value="Genomic_DNA"/>
</dbReference>
<reference evidence="3" key="1">
    <citation type="journal article" date="2019" name="Int. J. Syst. Evol. Microbiol.">
        <title>The Global Catalogue of Microorganisms (GCM) 10K type strain sequencing project: providing services to taxonomists for standard genome sequencing and annotation.</title>
        <authorList>
            <consortium name="The Broad Institute Genomics Platform"/>
            <consortium name="The Broad Institute Genome Sequencing Center for Infectious Disease"/>
            <person name="Wu L."/>
            <person name="Ma J."/>
        </authorList>
    </citation>
    <scope>NUCLEOTIDE SEQUENCE [LARGE SCALE GENOMIC DNA]</scope>
    <source>
        <strain evidence="3">CGMCC 1.16026</strain>
    </source>
</reference>
<organism evidence="2 3">
    <name type="scientific">Granulicella cerasi</name>
    <dbReference type="NCBI Taxonomy" id="741063"/>
    <lineage>
        <taxon>Bacteria</taxon>
        <taxon>Pseudomonadati</taxon>
        <taxon>Acidobacteriota</taxon>
        <taxon>Terriglobia</taxon>
        <taxon>Terriglobales</taxon>
        <taxon>Acidobacteriaceae</taxon>
        <taxon>Granulicella</taxon>
    </lineage>
</organism>
<sequence length="128" mass="14449">MTVRKAFKAAAITLFVIFCGLVVSALLLYWRNRRLQIADEATFEMKAVELERALPAGTPRAAVEDYARQHDLDIVEDGSSNVVFRLQRIHSAQWYCGYWIGVEQLGFDSKSDAAPRTTARRHTDGDCL</sequence>
<proteinExistence type="predicted"/>
<comment type="caution">
    <text evidence="2">The sequence shown here is derived from an EMBL/GenBank/DDBJ whole genome shotgun (WGS) entry which is preliminary data.</text>
</comment>
<keyword evidence="1" id="KW-0812">Transmembrane</keyword>
<gene>
    <name evidence="2" type="ORF">ACFQBQ_04725</name>
</gene>